<dbReference type="OrthoDB" id="9812539at2"/>
<sequence>MTLLQLTFGAVFIGIGATAVMDLWLVFLKRMGMPSMNFALVGRWVGHLMRGRLAHAAIGKAEPISGELALGWFTHYAIGIAFAALLLAIQGASWALNPTPLPAVAVGVCTVLAPLCIMQPAMGAGFASTKTPTPLRNCLRSLANHTIFGVGLYLSAFFLSGL</sequence>
<protein>
    <submittedName>
        <fullName evidence="2">DUF2938 family protein</fullName>
    </submittedName>
</protein>
<keyword evidence="1" id="KW-0472">Membrane</keyword>
<evidence type="ECO:0000313" key="2">
    <source>
        <dbReference type="EMBL" id="RBP42006.1"/>
    </source>
</evidence>
<keyword evidence="3" id="KW-1185">Reference proteome</keyword>
<feature type="transmembrane region" description="Helical" evidence="1">
    <location>
        <begin position="101"/>
        <end position="121"/>
    </location>
</feature>
<evidence type="ECO:0000313" key="3">
    <source>
        <dbReference type="Proteomes" id="UP000253628"/>
    </source>
</evidence>
<name>A0A366HJA6_9BURK</name>
<organism evidence="2 3">
    <name type="scientific">Eoetvoesiella caeni</name>
    <dbReference type="NCBI Taxonomy" id="645616"/>
    <lineage>
        <taxon>Bacteria</taxon>
        <taxon>Pseudomonadati</taxon>
        <taxon>Pseudomonadota</taxon>
        <taxon>Betaproteobacteria</taxon>
        <taxon>Burkholderiales</taxon>
        <taxon>Alcaligenaceae</taxon>
        <taxon>Eoetvoesiella</taxon>
    </lineage>
</organism>
<dbReference type="RefSeq" id="WP_113932231.1">
    <property type="nucleotide sequence ID" value="NZ_JACCEU010000002.1"/>
</dbReference>
<dbReference type="InterPro" id="IPR021329">
    <property type="entry name" value="DUF2938"/>
</dbReference>
<gene>
    <name evidence="2" type="ORF">DFR37_102390</name>
</gene>
<evidence type="ECO:0000256" key="1">
    <source>
        <dbReference type="SAM" id="Phobius"/>
    </source>
</evidence>
<dbReference type="Proteomes" id="UP000253628">
    <property type="component" value="Unassembled WGS sequence"/>
</dbReference>
<dbReference type="EMBL" id="QNRQ01000002">
    <property type="protein sequence ID" value="RBP42006.1"/>
    <property type="molecule type" value="Genomic_DNA"/>
</dbReference>
<feature type="transmembrane region" description="Helical" evidence="1">
    <location>
        <begin position="142"/>
        <end position="160"/>
    </location>
</feature>
<dbReference type="AlphaFoldDB" id="A0A366HJA6"/>
<feature type="transmembrane region" description="Helical" evidence="1">
    <location>
        <begin position="6"/>
        <end position="28"/>
    </location>
</feature>
<accession>A0A366HJA6</accession>
<reference evidence="2 3" key="1">
    <citation type="submission" date="2018-06" db="EMBL/GenBank/DDBJ databases">
        <title>Genomic Encyclopedia of Type Strains, Phase IV (KMG-IV): sequencing the most valuable type-strain genomes for metagenomic binning, comparative biology and taxonomic classification.</title>
        <authorList>
            <person name="Goeker M."/>
        </authorList>
    </citation>
    <scope>NUCLEOTIDE SEQUENCE [LARGE SCALE GENOMIC DNA]</scope>
    <source>
        <strain evidence="2 3">DSM 25520</strain>
    </source>
</reference>
<keyword evidence="1" id="KW-0812">Transmembrane</keyword>
<proteinExistence type="predicted"/>
<feature type="transmembrane region" description="Helical" evidence="1">
    <location>
        <begin position="68"/>
        <end position="89"/>
    </location>
</feature>
<comment type="caution">
    <text evidence="2">The sequence shown here is derived from an EMBL/GenBank/DDBJ whole genome shotgun (WGS) entry which is preliminary data.</text>
</comment>
<keyword evidence="1" id="KW-1133">Transmembrane helix</keyword>
<dbReference type="Pfam" id="PF11158">
    <property type="entry name" value="DUF2938"/>
    <property type="match status" value="1"/>
</dbReference>